<gene>
    <name evidence="5" type="ORF">LDH80_10435</name>
</gene>
<keyword evidence="6" id="KW-1185">Reference proteome</keyword>
<name>A0ABY6QTT3_9ACTN</name>
<protein>
    <submittedName>
        <fullName evidence="5">4'-phosphopantetheinyl transferase superfamily protein</fullName>
    </submittedName>
</protein>
<organism evidence="5 6">
    <name type="scientific">Streptomyces tanashiensis</name>
    <dbReference type="NCBI Taxonomy" id="67367"/>
    <lineage>
        <taxon>Bacteria</taxon>
        <taxon>Bacillati</taxon>
        <taxon>Actinomycetota</taxon>
        <taxon>Actinomycetes</taxon>
        <taxon>Kitasatosporales</taxon>
        <taxon>Streptomycetaceae</taxon>
        <taxon>Streptomyces</taxon>
    </lineage>
</organism>
<dbReference type="InterPro" id="IPR041354">
    <property type="entry name" value="4PPT_N"/>
</dbReference>
<proteinExistence type="predicted"/>
<dbReference type="Pfam" id="PF01648">
    <property type="entry name" value="ACPS"/>
    <property type="match status" value="1"/>
</dbReference>
<dbReference type="RefSeq" id="WP_267258573.1">
    <property type="nucleotide sequence ID" value="NZ_CP084204.1"/>
</dbReference>
<sequence>MSGRRAEAALLGALLSEGVRWAEETGETGLPCPFPEEEALMARAAPGRRREFATARNCAHRALAALGVAAAPLLRGRRGAPAWPPDTVGSITHCAGYRGAAVAPAARFLALGIDAEPHAPLPAGVREAVAFGPEEARLRALTSRRPDIAWDRLLFSAKESVYKAWSGYGGAWLGFEDAEVSWQCGSEEAPSPGRPGAVDRPCPSPRARTERTEALGRFRARLLVDPPLPSAAAPSLFPRALPGRWLVREGLLLTVIAVPRPVPPPHRTAPKEHLR</sequence>
<evidence type="ECO:0000313" key="5">
    <source>
        <dbReference type="EMBL" id="UZX21110.1"/>
    </source>
</evidence>
<dbReference type="PANTHER" id="PTHR38096:SF1">
    <property type="entry name" value="ENTEROBACTIN SYNTHASE COMPONENT D"/>
    <property type="match status" value="1"/>
</dbReference>
<evidence type="ECO:0000313" key="6">
    <source>
        <dbReference type="Proteomes" id="UP001164506"/>
    </source>
</evidence>
<evidence type="ECO:0000256" key="2">
    <source>
        <dbReference type="SAM" id="MobiDB-lite"/>
    </source>
</evidence>
<accession>A0ABY6QTT3</accession>
<feature type="domain" description="4'-phosphopantetheinyl transferase" evidence="3">
    <location>
        <begin position="111"/>
        <end position="183"/>
    </location>
</feature>
<dbReference type="GeneID" id="95599860"/>
<dbReference type="Pfam" id="PF17837">
    <property type="entry name" value="4PPT_N"/>
    <property type="match status" value="1"/>
</dbReference>
<dbReference type="PANTHER" id="PTHR38096">
    <property type="entry name" value="ENTEROBACTIN SYNTHASE COMPONENT D"/>
    <property type="match status" value="1"/>
</dbReference>
<reference evidence="5" key="1">
    <citation type="submission" date="2021-09" db="EMBL/GenBank/DDBJ databases">
        <title>Complete genome sequence and metabolic characterization of Streptomyces tanashiensis DSM 731 the producer of antibacterial Kalafungin and diverse secondary metabolites.</title>
        <authorList>
            <person name="Abbasi M.N."/>
            <person name="Anwar M.N."/>
            <person name="Alam K."/>
            <person name="Shoaib M."/>
            <person name="Lin Z."/>
            <person name="Hayat M."/>
            <person name="Ali M.I."/>
            <person name="Malik H.M.T."/>
            <person name="Ahmed I."/>
            <person name="Li A."/>
            <person name="Hailong Wang H."/>
            <person name="Zhang Y."/>
        </authorList>
    </citation>
    <scope>NUCLEOTIDE SEQUENCE</scope>
    <source>
        <strain evidence="5">Kala</strain>
    </source>
</reference>
<feature type="region of interest" description="Disordered" evidence="2">
    <location>
        <begin position="186"/>
        <end position="208"/>
    </location>
</feature>
<dbReference type="PRINTS" id="PR01399">
    <property type="entry name" value="ENTSNTHTASED"/>
</dbReference>
<dbReference type="Proteomes" id="UP001164506">
    <property type="component" value="Chromosome"/>
</dbReference>
<dbReference type="InterPro" id="IPR008278">
    <property type="entry name" value="4-PPantetheinyl_Trfase_dom"/>
</dbReference>
<dbReference type="GO" id="GO:0016740">
    <property type="term" value="F:transferase activity"/>
    <property type="evidence" value="ECO:0007669"/>
    <property type="project" value="UniProtKB-KW"/>
</dbReference>
<evidence type="ECO:0000259" key="4">
    <source>
        <dbReference type="Pfam" id="PF17837"/>
    </source>
</evidence>
<keyword evidence="1 5" id="KW-0808">Transferase</keyword>
<dbReference type="InterPro" id="IPR037143">
    <property type="entry name" value="4-PPantetheinyl_Trfase_dom_sf"/>
</dbReference>
<dbReference type="InterPro" id="IPR003542">
    <property type="entry name" value="Enbac_synth_compD-like"/>
</dbReference>
<dbReference type="EMBL" id="CP084204">
    <property type="protein sequence ID" value="UZX21110.1"/>
    <property type="molecule type" value="Genomic_DNA"/>
</dbReference>
<evidence type="ECO:0000259" key="3">
    <source>
        <dbReference type="Pfam" id="PF01648"/>
    </source>
</evidence>
<dbReference type="SUPFAM" id="SSF56214">
    <property type="entry name" value="4'-phosphopantetheinyl transferase"/>
    <property type="match status" value="1"/>
</dbReference>
<evidence type="ECO:0000256" key="1">
    <source>
        <dbReference type="ARBA" id="ARBA00022679"/>
    </source>
</evidence>
<feature type="domain" description="4'-phosphopantetheinyl transferase N-terminal" evidence="4">
    <location>
        <begin position="36"/>
        <end position="103"/>
    </location>
</feature>